<comment type="function">
    <text evidence="3">Required for maturation of 30S ribosomal subunits.</text>
</comment>
<gene>
    <name evidence="3" type="primary">rimP</name>
    <name evidence="6" type="ORF">BN874_850041</name>
</gene>
<dbReference type="Pfam" id="PF17384">
    <property type="entry name" value="DUF150_C"/>
    <property type="match status" value="1"/>
</dbReference>
<evidence type="ECO:0000313" key="6">
    <source>
        <dbReference type="EMBL" id="CDH47623.1"/>
    </source>
</evidence>
<comment type="caution">
    <text evidence="6">The sequence shown here is derived from an EMBL/GenBank/DDBJ whole genome shotgun (WGS) entry which is preliminary data.</text>
</comment>
<dbReference type="GO" id="GO:0005829">
    <property type="term" value="C:cytosol"/>
    <property type="evidence" value="ECO:0007669"/>
    <property type="project" value="TreeGrafter"/>
</dbReference>
<dbReference type="Pfam" id="PF02576">
    <property type="entry name" value="RimP_N"/>
    <property type="match status" value="1"/>
</dbReference>
<organism evidence="6 7">
    <name type="scientific">Candidatus Contendobacter odensis Run_B_J11</name>
    <dbReference type="NCBI Taxonomy" id="1400861"/>
    <lineage>
        <taxon>Bacteria</taxon>
        <taxon>Pseudomonadati</taxon>
        <taxon>Pseudomonadota</taxon>
        <taxon>Gammaproteobacteria</taxon>
        <taxon>Candidatus Competibacteraceae</taxon>
        <taxon>Candidatus Contendibacter</taxon>
    </lineage>
</organism>
<name>A0A7U7J638_9GAMM</name>
<dbReference type="SUPFAM" id="SSF74942">
    <property type="entry name" value="YhbC-like, C-terminal domain"/>
    <property type="match status" value="1"/>
</dbReference>
<keyword evidence="2 3" id="KW-0690">Ribosome biogenesis</keyword>
<dbReference type="Gene3D" id="2.30.30.180">
    <property type="entry name" value="Ribosome maturation factor RimP, C-terminal domain"/>
    <property type="match status" value="1"/>
</dbReference>
<dbReference type="AlphaFoldDB" id="A0A7U7J638"/>
<evidence type="ECO:0000256" key="3">
    <source>
        <dbReference type="HAMAP-Rule" id="MF_01077"/>
    </source>
</evidence>
<feature type="domain" description="Ribosome maturation factor RimP C-terminal" evidence="5">
    <location>
        <begin position="131"/>
        <end position="196"/>
    </location>
</feature>
<dbReference type="InterPro" id="IPR035956">
    <property type="entry name" value="RimP_N_sf"/>
</dbReference>
<dbReference type="CDD" id="cd01734">
    <property type="entry name" value="YlxS_C"/>
    <property type="match status" value="1"/>
</dbReference>
<evidence type="ECO:0000313" key="7">
    <source>
        <dbReference type="Proteomes" id="UP000019184"/>
    </source>
</evidence>
<evidence type="ECO:0000259" key="4">
    <source>
        <dbReference type="Pfam" id="PF02576"/>
    </source>
</evidence>
<dbReference type="HAMAP" id="MF_01077">
    <property type="entry name" value="RimP"/>
    <property type="match status" value="1"/>
</dbReference>
<dbReference type="NCBIfam" id="NF000927">
    <property type="entry name" value="PRK00092.1-1"/>
    <property type="match status" value="1"/>
</dbReference>
<protein>
    <recommendedName>
        <fullName evidence="3">Ribosome maturation factor RimP</fullName>
    </recommendedName>
</protein>
<dbReference type="EMBL" id="CBTK010000304">
    <property type="protein sequence ID" value="CDH47623.1"/>
    <property type="molecule type" value="Genomic_DNA"/>
</dbReference>
<feature type="domain" description="Ribosome maturation factor RimP N-terminal" evidence="4">
    <location>
        <begin position="58"/>
        <end position="128"/>
    </location>
</feature>
<evidence type="ECO:0000256" key="1">
    <source>
        <dbReference type="ARBA" id="ARBA00022490"/>
    </source>
</evidence>
<dbReference type="GO" id="GO:0000028">
    <property type="term" value="P:ribosomal small subunit assembly"/>
    <property type="evidence" value="ECO:0007669"/>
    <property type="project" value="TreeGrafter"/>
</dbReference>
<dbReference type="InterPro" id="IPR028989">
    <property type="entry name" value="RimP_N"/>
</dbReference>
<evidence type="ECO:0000256" key="2">
    <source>
        <dbReference type="ARBA" id="ARBA00022517"/>
    </source>
</evidence>
<dbReference type="PANTHER" id="PTHR33867">
    <property type="entry name" value="RIBOSOME MATURATION FACTOR RIMP"/>
    <property type="match status" value="1"/>
</dbReference>
<dbReference type="InterPro" id="IPR036847">
    <property type="entry name" value="RimP_C_sf"/>
</dbReference>
<dbReference type="PANTHER" id="PTHR33867:SF1">
    <property type="entry name" value="RIBOSOME MATURATION FACTOR RIMP"/>
    <property type="match status" value="1"/>
</dbReference>
<dbReference type="Proteomes" id="UP000019184">
    <property type="component" value="Unassembled WGS sequence"/>
</dbReference>
<evidence type="ECO:0000259" key="5">
    <source>
        <dbReference type="Pfam" id="PF17384"/>
    </source>
</evidence>
<dbReference type="InterPro" id="IPR003728">
    <property type="entry name" value="Ribosome_maturation_RimP"/>
</dbReference>
<proteinExistence type="inferred from homology"/>
<dbReference type="FunFam" id="3.30.300.70:FF:000001">
    <property type="entry name" value="Ribosome maturation factor RimP"/>
    <property type="match status" value="1"/>
</dbReference>
<dbReference type="GO" id="GO:0006412">
    <property type="term" value="P:translation"/>
    <property type="evidence" value="ECO:0007669"/>
    <property type="project" value="TreeGrafter"/>
</dbReference>
<reference evidence="6 7" key="1">
    <citation type="journal article" date="2014" name="ISME J.">
        <title>Candidatus Competibacter-lineage genomes retrieved from metagenomes reveal functional metabolic diversity.</title>
        <authorList>
            <person name="McIlroy S.J."/>
            <person name="Albertsen M."/>
            <person name="Andresen E.K."/>
            <person name="Saunders A.M."/>
            <person name="Kristiansen R."/>
            <person name="Stokholm-Bjerregaard M."/>
            <person name="Nielsen K.L."/>
            <person name="Nielsen P.H."/>
        </authorList>
    </citation>
    <scope>NUCLEOTIDE SEQUENCE [LARGE SCALE GENOMIC DNA]</scope>
    <source>
        <strain evidence="6 7">Run_B_J11</strain>
    </source>
</reference>
<dbReference type="InterPro" id="IPR028998">
    <property type="entry name" value="RimP_C"/>
</dbReference>
<dbReference type="Gene3D" id="3.30.300.70">
    <property type="entry name" value="RimP-like superfamily, N-terminal"/>
    <property type="match status" value="1"/>
</dbReference>
<keyword evidence="1 3" id="KW-0963">Cytoplasm</keyword>
<comment type="similarity">
    <text evidence="3">Belongs to the RimP family.</text>
</comment>
<keyword evidence="7" id="KW-1185">Reference proteome</keyword>
<sequence>MNLWERAAWRRQCSAYFKPDFALGKPGRWSNKWAVGPFFIFAMIKMRQDLQTLSRRLATVVESMGYELVGVEFHPHRTNALLRVYIDSPSGITLGDCQRVSHQLSGLLEVEDPIEGQYNLEISSPGLERPLFEAQHFVRFAGSEVRIQLRELLDGRRKLIGRLLGMHDDDVMIIDNEGREWRVPLERIEKARLVPEL</sequence>
<comment type="subcellular location">
    <subcellularLocation>
        <location evidence="3">Cytoplasm</location>
    </subcellularLocation>
</comment>
<dbReference type="SUPFAM" id="SSF75420">
    <property type="entry name" value="YhbC-like, N-terminal domain"/>
    <property type="match status" value="1"/>
</dbReference>
<accession>A0A7U7J638</accession>